<protein>
    <submittedName>
        <fullName evidence="9">Arsenic resistance protein</fullName>
    </submittedName>
</protein>
<accession>A0ABU1G8B8</accession>
<feature type="transmembrane region" description="Helical" evidence="8">
    <location>
        <begin position="286"/>
        <end position="308"/>
    </location>
</feature>
<dbReference type="PANTHER" id="PTHR43057">
    <property type="entry name" value="ARSENITE EFFLUX TRANSPORTER"/>
    <property type="match status" value="1"/>
</dbReference>
<dbReference type="InterPro" id="IPR004706">
    <property type="entry name" value="Arsenical-R_Acr3"/>
</dbReference>
<proteinExistence type="inferred from homology"/>
<feature type="transmembrane region" description="Helical" evidence="8">
    <location>
        <begin position="126"/>
        <end position="147"/>
    </location>
</feature>
<evidence type="ECO:0000256" key="4">
    <source>
        <dbReference type="ARBA" id="ARBA00022475"/>
    </source>
</evidence>
<gene>
    <name evidence="9" type="ORF">QC815_02130</name>
</gene>
<comment type="caution">
    <text evidence="9">The sequence shown here is derived from an EMBL/GenBank/DDBJ whole genome shotgun (WGS) entry which is preliminary data.</text>
</comment>
<dbReference type="Proteomes" id="UP001269267">
    <property type="component" value="Unassembled WGS sequence"/>
</dbReference>
<feature type="transmembrane region" description="Helical" evidence="8">
    <location>
        <begin position="67"/>
        <end position="89"/>
    </location>
</feature>
<evidence type="ECO:0000313" key="9">
    <source>
        <dbReference type="EMBL" id="MDR5873710.1"/>
    </source>
</evidence>
<keyword evidence="4" id="KW-1003">Cell membrane</keyword>
<keyword evidence="7 8" id="KW-0472">Membrane</keyword>
<feature type="transmembrane region" description="Helical" evidence="8">
    <location>
        <begin position="36"/>
        <end position="55"/>
    </location>
</feature>
<dbReference type="RefSeq" id="WP_309766694.1">
    <property type="nucleotide sequence ID" value="NZ_JARWAI010000002.1"/>
</dbReference>
<evidence type="ECO:0000313" key="10">
    <source>
        <dbReference type="Proteomes" id="UP001269267"/>
    </source>
</evidence>
<evidence type="ECO:0000256" key="3">
    <source>
        <dbReference type="ARBA" id="ARBA00022448"/>
    </source>
</evidence>
<dbReference type="InterPro" id="IPR038770">
    <property type="entry name" value="Na+/solute_symporter_sf"/>
</dbReference>
<evidence type="ECO:0000256" key="8">
    <source>
        <dbReference type="SAM" id="Phobius"/>
    </source>
</evidence>
<dbReference type="Pfam" id="PF01758">
    <property type="entry name" value="SBF"/>
    <property type="match status" value="1"/>
</dbReference>
<dbReference type="Gene3D" id="1.20.1530.20">
    <property type="match status" value="1"/>
</dbReference>
<feature type="transmembrane region" description="Helical" evidence="8">
    <location>
        <begin position="200"/>
        <end position="221"/>
    </location>
</feature>
<keyword evidence="10" id="KW-1185">Reference proteome</keyword>
<feature type="transmembrane region" description="Helical" evidence="8">
    <location>
        <begin position="95"/>
        <end position="114"/>
    </location>
</feature>
<dbReference type="InterPro" id="IPR002657">
    <property type="entry name" value="BilAc:Na_symport/Acr3"/>
</dbReference>
<evidence type="ECO:0000256" key="2">
    <source>
        <dbReference type="ARBA" id="ARBA00010110"/>
    </source>
</evidence>
<evidence type="ECO:0000256" key="7">
    <source>
        <dbReference type="ARBA" id="ARBA00023136"/>
    </source>
</evidence>
<sequence>MREMIERHQVWAYLIAVVLGLVVGWTSSLGDRVPDGVIWALLGVLLYATFTQTPLTHLSDVFRDRRFMGALLTGNFLIMPAITALLVLALPDNDALKLGVLLVLLMPCTDWFVTFTHLGKGDSTRAIAATPVLLIAQLALLPLYLWFFLGNQFDVNLEIGRHLLPAFAGLIIVPLILAFRTEKWAEKSEKATGLIRSMGLMPAPLLTVVLFIISMTQVSQIDSTGALIWPLMIVFPAYLLAAALVGKVLRRVYRLPVATGRTVIFSLGTRNSFVVLPLALSLPEAWAAAVVVIVVQSLVELFGMMFYLRWVPDRLLPNI</sequence>
<feature type="transmembrane region" description="Helical" evidence="8">
    <location>
        <begin position="12"/>
        <end position="30"/>
    </location>
</feature>
<comment type="subcellular location">
    <subcellularLocation>
        <location evidence="1">Cell membrane</location>
        <topology evidence="1">Multi-pass membrane protein</topology>
    </subcellularLocation>
</comment>
<feature type="transmembrane region" description="Helical" evidence="8">
    <location>
        <begin position="258"/>
        <end position="280"/>
    </location>
</feature>
<organism evidence="9 10">
    <name type="scientific">Vreelandella gomseomensis</name>
    <dbReference type="NCBI Taxonomy" id="370766"/>
    <lineage>
        <taxon>Bacteria</taxon>
        <taxon>Pseudomonadati</taxon>
        <taxon>Pseudomonadota</taxon>
        <taxon>Gammaproteobacteria</taxon>
        <taxon>Oceanospirillales</taxon>
        <taxon>Halomonadaceae</taxon>
        <taxon>Vreelandella</taxon>
    </lineage>
</organism>
<evidence type="ECO:0000256" key="6">
    <source>
        <dbReference type="ARBA" id="ARBA00022989"/>
    </source>
</evidence>
<comment type="similarity">
    <text evidence="2">Belongs to the arsenical resistance-3 (ACR3) (TC 2.A.59) family.</text>
</comment>
<evidence type="ECO:0000256" key="1">
    <source>
        <dbReference type="ARBA" id="ARBA00004651"/>
    </source>
</evidence>
<feature type="transmembrane region" description="Helical" evidence="8">
    <location>
        <begin position="159"/>
        <end position="179"/>
    </location>
</feature>
<name>A0ABU1G8B8_9GAMM</name>
<keyword evidence="6 8" id="KW-1133">Transmembrane helix</keyword>
<dbReference type="PANTHER" id="PTHR43057:SF1">
    <property type="entry name" value="ARSENICAL-RESISTANCE PROTEIN 3"/>
    <property type="match status" value="1"/>
</dbReference>
<dbReference type="EMBL" id="JARWAI010000002">
    <property type="protein sequence ID" value="MDR5873710.1"/>
    <property type="molecule type" value="Genomic_DNA"/>
</dbReference>
<keyword evidence="3" id="KW-0813">Transport</keyword>
<feature type="transmembrane region" description="Helical" evidence="8">
    <location>
        <begin position="227"/>
        <end position="246"/>
    </location>
</feature>
<evidence type="ECO:0000256" key="5">
    <source>
        <dbReference type="ARBA" id="ARBA00022692"/>
    </source>
</evidence>
<reference evidence="9 10" key="1">
    <citation type="submission" date="2023-04" db="EMBL/GenBank/DDBJ databases">
        <title>A long-awaited taxogenomic arrangement of the family Halomonadaceae.</title>
        <authorList>
            <person name="De La Haba R."/>
            <person name="Chuvochina M."/>
            <person name="Wittouck S."/>
            <person name="Arahal D.R."/>
            <person name="Sanchez-Porro C."/>
            <person name="Hugenholtz P."/>
            <person name="Ventosa A."/>
        </authorList>
    </citation>
    <scope>NUCLEOTIDE SEQUENCE [LARGE SCALE GENOMIC DNA]</scope>
    <source>
        <strain evidence="9 10">DSM 18042</strain>
    </source>
</reference>
<keyword evidence="5 8" id="KW-0812">Transmembrane</keyword>